<dbReference type="Proteomes" id="UP000000539">
    <property type="component" value="Chromosome 4"/>
</dbReference>
<dbReference type="GO" id="GO:0031704">
    <property type="term" value="F:apelin receptor binding"/>
    <property type="evidence" value="ECO:0007669"/>
    <property type="project" value="InterPro"/>
</dbReference>
<keyword evidence="4" id="KW-1185">Reference proteome</keyword>
<evidence type="ECO:0000313" key="4">
    <source>
        <dbReference type="Proteomes" id="UP000000539"/>
    </source>
</evidence>
<protein>
    <submittedName>
        <fullName evidence="3">Apelin receptor early endogenous ligand</fullName>
    </submittedName>
</protein>
<reference evidence="3" key="2">
    <citation type="submission" date="2025-08" db="UniProtKB">
        <authorList>
            <consortium name="Ensembl"/>
        </authorList>
    </citation>
    <scope>IDENTIFICATION</scope>
    <source>
        <strain evidence="3">broiler</strain>
    </source>
</reference>
<dbReference type="GlyGen" id="A0A8V0XV77">
    <property type="glycosylation" value="1 site"/>
</dbReference>
<evidence type="ECO:0000256" key="1">
    <source>
        <dbReference type="SAM" id="MobiDB-lite"/>
    </source>
</evidence>
<organism evidence="3 4">
    <name type="scientific">Gallus gallus</name>
    <name type="common">Chicken</name>
    <dbReference type="NCBI Taxonomy" id="9031"/>
    <lineage>
        <taxon>Eukaryota</taxon>
        <taxon>Metazoa</taxon>
        <taxon>Chordata</taxon>
        <taxon>Craniata</taxon>
        <taxon>Vertebrata</taxon>
        <taxon>Euteleostomi</taxon>
        <taxon>Archelosauria</taxon>
        <taxon>Archosauria</taxon>
        <taxon>Dinosauria</taxon>
        <taxon>Saurischia</taxon>
        <taxon>Theropoda</taxon>
        <taxon>Coelurosauria</taxon>
        <taxon>Aves</taxon>
        <taxon>Neognathae</taxon>
        <taxon>Galloanserae</taxon>
        <taxon>Galliformes</taxon>
        <taxon>Phasianidae</taxon>
        <taxon>Phasianinae</taxon>
        <taxon>Gallus</taxon>
    </lineage>
</organism>
<dbReference type="GO" id="GO:0060183">
    <property type="term" value="P:apelin receptor signaling pathway"/>
    <property type="evidence" value="ECO:0007669"/>
    <property type="project" value="InterPro"/>
</dbReference>
<keyword evidence="2" id="KW-0472">Membrane</keyword>
<accession>A0A8V0XV77</accession>
<keyword evidence="2" id="KW-0812">Transmembrane</keyword>
<feature type="region of interest" description="Disordered" evidence="1">
    <location>
        <begin position="84"/>
        <end position="109"/>
    </location>
</feature>
<dbReference type="Ensembl" id="ENSGALT00010019031.1">
    <property type="protein sequence ID" value="ENSGALP00010010580.1"/>
    <property type="gene ID" value="ENSGALG00010007985.1"/>
</dbReference>
<evidence type="ECO:0000256" key="2">
    <source>
        <dbReference type="SAM" id="Phobius"/>
    </source>
</evidence>
<feature type="compositionally biased region" description="Basic residues" evidence="1">
    <location>
        <begin position="8"/>
        <end position="17"/>
    </location>
</feature>
<name>A0A8V0XV77_CHICK</name>
<reference evidence="3" key="3">
    <citation type="submission" date="2025-09" db="UniProtKB">
        <authorList>
            <consortium name="Ensembl"/>
        </authorList>
    </citation>
    <scope>IDENTIFICATION</scope>
    <source>
        <strain evidence="3">broiler</strain>
    </source>
</reference>
<keyword evidence="2" id="KW-1133">Transmembrane helix</keyword>
<feature type="compositionally biased region" description="Basic residues" evidence="1">
    <location>
        <begin position="92"/>
        <end position="102"/>
    </location>
</feature>
<dbReference type="Pfam" id="PF22050">
    <property type="entry name" value="Toddler"/>
    <property type="match status" value="1"/>
</dbReference>
<dbReference type="GeneTree" id="ENSGT01140000282710"/>
<evidence type="ECO:0000313" key="3">
    <source>
        <dbReference type="Ensembl" id="ENSGALP00010010580.1"/>
    </source>
</evidence>
<dbReference type="GO" id="GO:0007507">
    <property type="term" value="P:heart development"/>
    <property type="evidence" value="ECO:0007669"/>
    <property type="project" value="InterPro"/>
</dbReference>
<proteinExistence type="predicted"/>
<feature type="transmembrane region" description="Helical" evidence="2">
    <location>
        <begin position="176"/>
        <end position="192"/>
    </location>
</feature>
<reference evidence="3" key="1">
    <citation type="submission" date="2020-11" db="EMBL/GenBank/DDBJ databases">
        <title>Gallus gallus (Chicken) genome, bGalGal1, GRCg7b, maternal haplotype autosomes + Z &amp; W.</title>
        <authorList>
            <person name="Warren W."/>
            <person name="Formenti G."/>
            <person name="Fedrigo O."/>
            <person name="Haase B."/>
            <person name="Mountcastle J."/>
            <person name="Balacco J."/>
            <person name="Tracey A."/>
            <person name="Schneider V."/>
            <person name="Okimoto R."/>
            <person name="Cheng H."/>
            <person name="Hawken R."/>
            <person name="Howe K."/>
            <person name="Jarvis E.D."/>
        </authorList>
    </citation>
    <scope>NUCLEOTIDE SEQUENCE [LARGE SCALE GENOMIC DNA]</scope>
    <source>
        <strain evidence="3">Broiler</strain>
    </source>
</reference>
<dbReference type="AlphaFoldDB" id="A0A8V0XV77"/>
<dbReference type="CDD" id="cd20244">
    <property type="entry name" value="Toddler"/>
    <property type="match status" value="1"/>
</dbReference>
<sequence length="224" mass="24539">PHSCLHTDRRRSTKRGRSQPQLSPTPPPRNCSKPPQTSLGNGPRHIQVLWERLAAQRAPEASQRRRALNGGRLAARCLRSGAGQRGASCPAGRRRLRGRGHGAARSLPGLNVKRSGGIVREAPRLLTGAAVYTGFSFLHCLLMEREGLPLACDTGEASATDASVHTRTAGMRLRRLLCVVFLLLVSLLPAAAQRPANLALRRKLHRHNCSHRRCMPLHSRVPFP</sequence>
<dbReference type="InterPro" id="IPR047853">
    <property type="entry name" value="ELA"/>
</dbReference>
<feature type="region of interest" description="Disordered" evidence="1">
    <location>
        <begin position="1"/>
        <end position="42"/>
    </location>
</feature>
<gene>
    <name evidence="3" type="primary">APELA</name>
</gene>